<evidence type="ECO:0000256" key="3">
    <source>
        <dbReference type="ARBA" id="ARBA00022989"/>
    </source>
</evidence>
<evidence type="ECO:0000256" key="2">
    <source>
        <dbReference type="ARBA" id="ARBA00022692"/>
    </source>
</evidence>
<dbReference type="AlphaFoldDB" id="A0AAF0IZJ4"/>
<name>A0AAF0IZJ4_9BASI</name>
<feature type="transmembrane region" description="Helical" evidence="6">
    <location>
        <begin position="100"/>
        <end position="119"/>
    </location>
</feature>
<keyword evidence="8" id="KW-1185">Reference proteome</keyword>
<evidence type="ECO:0000313" key="8">
    <source>
        <dbReference type="Proteomes" id="UP001214415"/>
    </source>
</evidence>
<gene>
    <name evidence="7" type="ORF">MEQU1_002736</name>
</gene>
<organism evidence="7 8">
    <name type="scientific">Malassezia equina</name>
    <dbReference type="NCBI Taxonomy" id="1381935"/>
    <lineage>
        <taxon>Eukaryota</taxon>
        <taxon>Fungi</taxon>
        <taxon>Dikarya</taxon>
        <taxon>Basidiomycota</taxon>
        <taxon>Ustilaginomycotina</taxon>
        <taxon>Malasseziomycetes</taxon>
        <taxon>Malasseziales</taxon>
        <taxon>Malasseziaceae</taxon>
        <taxon>Malassezia</taxon>
    </lineage>
</organism>
<feature type="transmembrane region" description="Helical" evidence="6">
    <location>
        <begin position="187"/>
        <end position="209"/>
    </location>
</feature>
<dbReference type="InterPro" id="IPR059112">
    <property type="entry name" value="CysZ/EI24"/>
</dbReference>
<dbReference type="Proteomes" id="UP001214415">
    <property type="component" value="Chromosome 5"/>
</dbReference>
<feature type="compositionally biased region" description="Basic and acidic residues" evidence="5">
    <location>
        <begin position="291"/>
        <end position="300"/>
    </location>
</feature>
<sequence>MPQATLDVPAVYPVDLTLVGLYRLVHDEKLWRPMWDSCSRTVRRAGLATLAWTFVSLPGQRLVSRLFLGRIGQAVGAKATYAYLEHCAGFVGLPMPSFELLTTVLLVLNQINMIFDMFLGKELRRFRATAYDATVASRGKSADFWTPFTEEFQQPPTADVPPTPHGLKERAANGLRHRCYHLLVRRVASVLFGAVPIFGQLVTSGLYALRYAERMHAPYFAAKHMTAQQQAVWVEERRTSYFLFGMVASLLERVPLFGLVFSISNRIGAAMWAHDLEKRQHRFQSGELAPEEDRQERVPSEGEPGSYGHPLRADVNVPGGLQPRWHRDA</sequence>
<dbReference type="Pfam" id="PF07264">
    <property type="entry name" value="EI24"/>
    <property type="match status" value="1"/>
</dbReference>
<evidence type="ECO:0000313" key="7">
    <source>
        <dbReference type="EMBL" id="WFD24039.1"/>
    </source>
</evidence>
<keyword evidence="3 6" id="KW-1133">Transmembrane helix</keyword>
<feature type="region of interest" description="Disordered" evidence="5">
    <location>
        <begin position="283"/>
        <end position="329"/>
    </location>
</feature>
<evidence type="ECO:0000256" key="1">
    <source>
        <dbReference type="ARBA" id="ARBA00004141"/>
    </source>
</evidence>
<protein>
    <submittedName>
        <fullName evidence="7">Uncharacterized protein</fullName>
    </submittedName>
</protein>
<dbReference type="PANTHER" id="PTHR34292">
    <property type="entry name" value="OUTER SPORE WALL PROTEIN LDS1"/>
    <property type="match status" value="1"/>
</dbReference>
<comment type="subcellular location">
    <subcellularLocation>
        <location evidence="1">Membrane</location>
        <topology evidence="1">Multi-pass membrane protein</topology>
    </subcellularLocation>
</comment>
<keyword evidence="2 6" id="KW-0812">Transmembrane</keyword>
<accession>A0AAF0IZJ4</accession>
<evidence type="ECO:0000256" key="4">
    <source>
        <dbReference type="ARBA" id="ARBA00023136"/>
    </source>
</evidence>
<reference evidence="7" key="1">
    <citation type="submission" date="2023-03" db="EMBL/GenBank/DDBJ databases">
        <title>Mating type loci evolution in Malassezia.</title>
        <authorList>
            <person name="Coelho M.A."/>
        </authorList>
    </citation>
    <scope>NUCLEOTIDE SEQUENCE</scope>
    <source>
        <strain evidence="7">CBS 12830</strain>
    </source>
</reference>
<evidence type="ECO:0000256" key="5">
    <source>
        <dbReference type="SAM" id="MobiDB-lite"/>
    </source>
</evidence>
<dbReference type="InterPro" id="IPR052786">
    <property type="entry name" value="Spore_wall_assembly"/>
</dbReference>
<evidence type="ECO:0000256" key="6">
    <source>
        <dbReference type="SAM" id="Phobius"/>
    </source>
</evidence>
<proteinExistence type="predicted"/>
<feature type="transmembrane region" description="Helical" evidence="6">
    <location>
        <begin position="241"/>
        <end position="261"/>
    </location>
</feature>
<keyword evidence="4 6" id="KW-0472">Membrane</keyword>
<dbReference type="PANTHER" id="PTHR34292:SF2">
    <property type="entry name" value="OUTER SPORE WALL PROTEIN LDS1"/>
    <property type="match status" value="1"/>
</dbReference>
<dbReference type="EMBL" id="CP119904">
    <property type="protein sequence ID" value="WFD24039.1"/>
    <property type="molecule type" value="Genomic_DNA"/>
</dbReference>